<dbReference type="Gene3D" id="1.20.190.10">
    <property type="entry name" value="Pesticidal crystal protein, N-terminal domain"/>
    <property type="match status" value="1"/>
</dbReference>
<dbReference type="AlphaFoldDB" id="A0AAJ1NEP5"/>
<organism evidence="7 8">
    <name type="scientific">Bacillus paranthracis</name>
    <dbReference type="NCBI Taxonomy" id="2026186"/>
    <lineage>
        <taxon>Bacteria</taxon>
        <taxon>Bacillati</taxon>
        <taxon>Bacillota</taxon>
        <taxon>Bacilli</taxon>
        <taxon>Bacillales</taxon>
        <taxon>Bacillaceae</taxon>
        <taxon>Bacillus</taxon>
        <taxon>Bacillus cereus group</taxon>
    </lineage>
</organism>
<sequence length="143" mass="16605">MIHAENLVAEQINTMVKESAISALKDLKNSILRYTQAIERLKVDPEEKRAVLDKYRNLDSQYRFAIPAFFQVGHFEIQLLSAYVQATNLHLLHMRDAVMFGLAIVIKGVLRCVQENTGTYGLYLLLILLFAKLIWHRRWLYAL</sequence>
<protein>
    <recommendedName>
        <fullName evidence="5">Crystaline entomocidal protoxin</fullName>
    </recommendedName>
</protein>
<proteinExistence type="inferred from homology"/>
<evidence type="ECO:0000259" key="6">
    <source>
        <dbReference type="Pfam" id="PF03945"/>
    </source>
</evidence>
<dbReference type="InterPro" id="IPR036716">
    <property type="entry name" value="Pest_crys_N_sf"/>
</dbReference>
<dbReference type="GO" id="GO:0001907">
    <property type="term" value="P:symbiont-mediated killing of host cell"/>
    <property type="evidence" value="ECO:0007669"/>
    <property type="project" value="InterPro"/>
</dbReference>
<comment type="caution">
    <text evidence="7">The sequence shown here is derived from an EMBL/GenBank/DDBJ whole genome shotgun (WGS) entry which is preliminary data.</text>
</comment>
<keyword evidence="3" id="KW-0749">Sporulation</keyword>
<feature type="domain" description="Pesticidal crystal protein" evidence="6">
    <location>
        <begin position="6"/>
        <end position="100"/>
    </location>
</feature>
<keyword evidence="2" id="KW-0800">Toxin</keyword>
<gene>
    <name evidence="7" type="ORF">P6U19_24185</name>
</gene>
<evidence type="ECO:0000256" key="4">
    <source>
        <dbReference type="ARBA" id="ARBA00023026"/>
    </source>
</evidence>
<dbReference type="GO" id="GO:0090729">
    <property type="term" value="F:toxin activity"/>
    <property type="evidence" value="ECO:0007669"/>
    <property type="project" value="UniProtKB-KW"/>
</dbReference>
<dbReference type="GO" id="GO:0030435">
    <property type="term" value="P:sporulation resulting in formation of a cellular spore"/>
    <property type="evidence" value="ECO:0007669"/>
    <property type="project" value="UniProtKB-KW"/>
</dbReference>
<comment type="similarity">
    <text evidence="1">Belongs to the delta endotoxin family.</text>
</comment>
<dbReference type="RefSeq" id="WP_277617108.1">
    <property type="nucleotide sequence ID" value="NZ_JARPRR010000027.1"/>
</dbReference>
<dbReference type="InterPro" id="IPR005639">
    <property type="entry name" value="Pest_crys_dom_I"/>
</dbReference>
<evidence type="ECO:0000313" key="7">
    <source>
        <dbReference type="EMBL" id="MDG0955681.1"/>
    </source>
</evidence>
<evidence type="ECO:0000256" key="5">
    <source>
        <dbReference type="ARBA" id="ARBA00029653"/>
    </source>
</evidence>
<evidence type="ECO:0000313" key="8">
    <source>
        <dbReference type="Proteomes" id="UP001216801"/>
    </source>
</evidence>
<evidence type="ECO:0000256" key="2">
    <source>
        <dbReference type="ARBA" id="ARBA00022656"/>
    </source>
</evidence>
<keyword evidence="4" id="KW-0843">Virulence</keyword>
<dbReference type="EMBL" id="JARPRR010000027">
    <property type="protein sequence ID" value="MDG0955681.1"/>
    <property type="molecule type" value="Genomic_DNA"/>
</dbReference>
<dbReference type="Pfam" id="PF03945">
    <property type="entry name" value="Endotoxin_N"/>
    <property type="match status" value="1"/>
</dbReference>
<reference evidence="7" key="1">
    <citation type="submission" date="2023-03" db="EMBL/GenBank/DDBJ databases">
        <title>Genetic diversity of Bacillus cereus sensu lato isolates from Slovenia.</title>
        <authorList>
            <person name="Abdelli M."/>
        </authorList>
    </citation>
    <scope>NUCLEOTIDE SEQUENCE</scope>
    <source>
        <strain evidence="7">SIBC39</strain>
    </source>
</reference>
<evidence type="ECO:0000256" key="1">
    <source>
        <dbReference type="ARBA" id="ARBA00007819"/>
    </source>
</evidence>
<name>A0AAJ1NEP5_9BACI</name>
<dbReference type="Proteomes" id="UP001216801">
    <property type="component" value="Unassembled WGS sequence"/>
</dbReference>
<accession>A0AAJ1NEP5</accession>
<evidence type="ECO:0000256" key="3">
    <source>
        <dbReference type="ARBA" id="ARBA00022969"/>
    </source>
</evidence>
<dbReference type="SUPFAM" id="SSF56849">
    <property type="entry name" value="delta-Endotoxin (insectocide), N-terminal domain"/>
    <property type="match status" value="1"/>
</dbReference>